<accession>A0A0F6RJ65</accession>
<dbReference type="HOGENOM" id="CLU_1583609_0_0_6"/>
<gene>
    <name evidence="1" type="ORF">F384_26710</name>
</gene>
<sequence length="168" mass="19202">MNNQKYSAVMNEWNFKYDAAERFSDSHFLYIHNFMNDQSQLLGIVIADFLEVPQNELIPLQTALDNLVNLLKVQTSRSLTVEEGLVLAQCFTHYLRQTQSYAAVSPICSVGQKFNFFLNIYPNKGSKECSLRLFAITTLNEIISVSEFVEMAHSTQQSDLIKNPGYFV</sequence>
<evidence type="ECO:0000313" key="1">
    <source>
        <dbReference type="EMBL" id="AKE62343.1"/>
    </source>
</evidence>
<protein>
    <submittedName>
        <fullName evidence="1">Uncharacterized protein</fullName>
    </submittedName>
</protein>
<dbReference type="RefSeq" id="WP_046499506.1">
    <property type="nucleotide sequence ID" value="NZ_CP011133.1"/>
</dbReference>
<dbReference type="EMBL" id="CP011133">
    <property type="protein sequence ID" value="AKE62343.1"/>
    <property type="molecule type" value="Genomic_DNA"/>
</dbReference>
<dbReference type="OrthoDB" id="6625837at2"/>
<proteinExistence type="predicted"/>
<dbReference type="AlphaFoldDB" id="A0A0F6RJ65"/>
<dbReference type="Proteomes" id="UP000034085">
    <property type="component" value="Plasmid"/>
</dbReference>
<evidence type="ECO:0000313" key="2">
    <source>
        <dbReference type="Proteomes" id="UP000034085"/>
    </source>
</evidence>
<reference evidence="1 2" key="1">
    <citation type="submission" date="2015-03" db="EMBL/GenBank/DDBJ databases">
        <title>Complete genome sequence of Citrobacter amalonaticus Y19.</title>
        <authorList>
            <person name="Park S."/>
        </authorList>
    </citation>
    <scope>NUCLEOTIDE SEQUENCE [LARGE SCALE GENOMIC DNA]</scope>
    <source>
        <strain evidence="1 2">Y19</strain>
        <plasmid evidence="2">Plasmid</plasmid>
    </source>
</reference>
<name>A0A0F6RJ65_CITAM</name>
<keyword evidence="1" id="KW-0614">Plasmid</keyword>
<dbReference type="PATRIC" id="fig|1261127.3.peg.5539"/>
<geneLocation type="plasmid" evidence="1">
    <name>unnamed</name>
</geneLocation>
<organism evidence="1 2">
    <name type="scientific">Citrobacter amalonaticus Y19</name>
    <dbReference type="NCBI Taxonomy" id="1261127"/>
    <lineage>
        <taxon>Bacteria</taxon>
        <taxon>Pseudomonadati</taxon>
        <taxon>Pseudomonadota</taxon>
        <taxon>Gammaproteobacteria</taxon>
        <taxon>Enterobacterales</taxon>
        <taxon>Enterobacteriaceae</taxon>
        <taxon>Citrobacter</taxon>
    </lineage>
</organism>
<dbReference type="KEGG" id="cama:F384_26710"/>